<sequence>MDRILSGTPQHSKGALTIVALATEVGVFRNALTQRHLDLKNESYPKVKERGQPGNVEIRLRQQVVKLKTLRQNDQTELASRGRTLRPWCHREPAHCREPALPNAVDRSGPRRSAAPHLASAAQAVSGLEGLGRLS</sequence>
<evidence type="ECO:0000313" key="3">
    <source>
        <dbReference type="Proteomes" id="UP000236754"/>
    </source>
</evidence>
<dbReference type="AlphaFoldDB" id="A0A1H6EC75"/>
<feature type="region of interest" description="Disordered" evidence="1">
    <location>
        <begin position="98"/>
        <end position="118"/>
    </location>
</feature>
<reference evidence="2 3" key="1">
    <citation type="submission" date="2016-10" db="EMBL/GenBank/DDBJ databases">
        <authorList>
            <person name="de Groot N.N."/>
        </authorList>
    </citation>
    <scope>NUCLEOTIDE SEQUENCE [LARGE SCALE GENOMIC DNA]</scope>
    <source>
        <strain evidence="2 3">CGMCC 4.2023</strain>
    </source>
</reference>
<protein>
    <submittedName>
        <fullName evidence="2">Uncharacterized protein</fullName>
    </submittedName>
</protein>
<keyword evidence="3" id="KW-1185">Reference proteome</keyword>
<name>A0A1H6EC75_9ACTN</name>
<dbReference type="RefSeq" id="WP_200823557.1">
    <property type="nucleotide sequence ID" value="NZ_FNVU01000031.1"/>
</dbReference>
<dbReference type="EMBL" id="FNVU01000031">
    <property type="protein sequence ID" value="SEG94873.1"/>
    <property type="molecule type" value="Genomic_DNA"/>
</dbReference>
<organism evidence="2 3">
    <name type="scientific">Actinacidiphila yanglinensis</name>
    <dbReference type="NCBI Taxonomy" id="310779"/>
    <lineage>
        <taxon>Bacteria</taxon>
        <taxon>Bacillati</taxon>
        <taxon>Actinomycetota</taxon>
        <taxon>Actinomycetes</taxon>
        <taxon>Kitasatosporales</taxon>
        <taxon>Streptomycetaceae</taxon>
        <taxon>Actinacidiphila</taxon>
    </lineage>
</organism>
<proteinExistence type="predicted"/>
<accession>A0A1H6EC75</accession>
<evidence type="ECO:0000256" key="1">
    <source>
        <dbReference type="SAM" id="MobiDB-lite"/>
    </source>
</evidence>
<gene>
    <name evidence="2" type="ORF">SAMN05216223_13152</name>
</gene>
<evidence type="ECO:0000313" key="2">
    <source>
        <dbReference type="EMBL" id="SEG94873.1"/>
    </source>
</evidence>
<dbReference type="Proteomes" id="UP000236754">
    <property type="component" value="Unassembled WGS sequence"/>
</dbReference>